<sequence length="101" mass="10745">MNYPLVPAGLPRMDLETFALAADMHPDLVLRLVALGLLDAVPDAAGRPCLAPSQLVVVARIQRLRAGFAVNYASVGLVIDLLDRVAELEAALRARSRQTGG</sequence>
<gene>
    <name evidence="1" type="ORF">ACFYXI_05530</name>
</gene>
<reference evidence="1 2" key="1">
    <citation type="submission" date="2024-10" db="EMBL/GenBank/DDBJ databases">
        <title>The Natural Products Discovery Center: Release of the First 8490 Sequenced Strains for Exploring Actinobacteria Biosynthetic Diversity.</title>
        <authorList>
            <person name="Kalkreuter E."/>
            <person name="Kautsar S.A."/>
            <person name="Yang D."/>
            <person name="Bader C.D."/>
            <person name="Teijaro C.N."/>
            <person name="Fluegel L."/>
            <person name="Davis C.M."/>
            <person name="Simpson J.R."/>
            <person name="Lauterbach L."/>
            <person name="Steele A.D."/>
            <person name="Gui C."/>
            <person name="Meng S."/>
            <person name="Li G."/>
            <person name="Viehrig K."/>
            <person name="Ye F."/>
            <person name="Su P."/>
            <person name="Kiefer A.F."/>
            <person name="Nichols A."/>
            <person name="Cepeda A.J."/>
            <person name="Yan W."/>
            <person name="Fan B."/>
            <person name="Jiang Y."/>
            <person name="Adhikari A."/>
            <person name="Zheng C.-J."/>
            <person name="Schuster L."/>
            <person name="Cowan T.M."/>
            <person name="Smanski M.J."/>
            <person name="Chevrette M.G."/>
            <person name="De Carvalho L.P.S."/>
            <person name="Shen B."/>
        </authorList>
    </citation>
    <scope>NUCLEOTIDE SEQUENCE [LARGE SCALE GENOMIC DNA]</scope>
    <source>
        <strain evidence="1 2">NPDC002173</strain>
    </source>
</reference>
<proteinExistence type="predicted"/>
<dbReference type="Pfam" id="PF13591">
    <property type="entry name" value="MerR_2"/>
    <property type="match status" value="1"/>
</dbReference>
<protein>
    <submittedName>
        <fullName evidence="1">Chaperone modulator CbpM</fullName>
    </submittedName>
</protein>
<dbReference type="EMBL" id="JBIASD010000003">
    <property type="protein sequence ID" value="MFF3665037.1"/>
    <property type="molecule type" value="Genomic_DNA"/>
</dbReference>
<accession>A0ABW6SJ95</accession>
<comment type="caution">
    <text evidence="1">The sequence shown here is derived from an EMBL/GenBank/DDBJ whole genome shotgun (WGS) entry which is preliminary data.</text>
</comment>
<keyword evidence="2" id="KW-1185">Reference proteome</keyword>
<organism evidence="1 2">
    <name type="scientific">Microtetraspora malaysiensis</name>
    <dbReference type="NCBI Taxonomy" id="161358"/>
    <lineage>
        <taxon>Bacteria</taxon>
        <taxon>Bacillati</taxon>
        <taxon>Actinomycetota</taxon>
        <taxon>Actinomycetes</taxon>
        <taxon>Streptosporangiales</taxon>
        <taxon>Streptosporangiaceae</taxon>
        <taxon>Microtetraspora</taxon>
    </lineage>
</organism>
<name>A0ABW6SJ95_9ACTN</name>
<evidence type="ECO:0000313" key="2">
    <source>
        <dbReference type="Proteomes" id="UP001602013"/>
    </source>
</evidence>
<dbReference type="RefSeq" id="WP_387409059.1">
    <property type="nucleotide sequence ID" value="NZ_JBIASD010000003.1"/>
</dbReference>
<dbReference type="Gene3D" id="1.10.1660.10">
    <property type="match status" value="1"/>
</dbReference>
<dbReference type="Proteomes" id="UP001602013">
    <property type="component" value="Unassembled WGS sequence"/>
</dbReference>
<evidence type="ECO:0000313" key="1">
    <source>
        <dbReference type="EMBL" id="MFF3665037.1"/>
    </source>
</evidence>